<evidence type="ECO:0000256" key="1">
    <source>
        <dbReference type="ARBA" id="ARBA00006484"/>
    </source>
</evidence>
<dbReference type="GO" id="GO:0016491">
    <property type="term" value="F:oxidoreductase activity"/>
    <property type="evidence" value="ECO:0007669"/>
    <property type="project" value="UniProtKB-KW"/>
</dbReference>
<dbReference type="PRINTS" id="PR00081">
    <property type="entry name" value="GDHRDH"/>
</dbReference>
<dbReference type="PANTHER" id="PTHR24320:SF148">
    <property type="entry name" value="NAD(P)-BINDING ROSSMANN-FOLD SUPERFAMILY PROTEIN"/>
    <property type="match status" value="1"/>
</dbReference>
<dbReference type="PANTHER" id="PTHR24320">
    <property type="entry name" value="RETINOL DEHYDROGENASE"/>
    <property type="match status" value="1"/>
</dbReference>
<gene>
    <name evidence="3" type="ORF">HNV11_04135</name>
</gene>
<organism evidence="3 4">
    <name type="scientific">Spirosoma taeanense</name>
    <dbReference type="NCBI Taxonomy" id="2735870"/>
    <lineage>
        <taxon>Bacteria</taxon>
        <taxon>Pseudomonadati</taxon>
        <taxon>Bacteroidota</taxon>
        <taxon>Cytophagia</taxon>
        <taxon>Cytophagales</taxon>
        <taxon>Cytophagaceae</taxon>
        <taxon>Spirosoma</taxon>
    </lineage>
</organism>
<proteinExistence type="inferred from homology"/>
<comment type="similarity">
    <text evidence="1">Belongs to the short-chain dehydrogenases/reductases (SDR) family.</text>
</comment>
<dbReference type="RefSeq" id="WP_171738457.1">
    <property type="nucleotide sequence ID" value="NZ_CP053435.1"/>
</dbReference>
<name>A0A6M5Y5F8_9BACT</name>
<accession>A0A6M5Y5F8</accession>
<dbReference type="Gene3D" id="3.40.50.720">
    <property type="entry name" value="NAD(P)-binding Rossmann-like Domain"/>
    <property type="match status" value="1"/>
</dbReference>
<evidence type="ECO:0000313" key="4">
    <source>
        <dbReference type="Proteomes" id="UP000502756"/>
    </source>
</evidence>
<evidence type="ECO:0000256" key="2">
    <source>
        <dbReference type="ARBA" id="ARBA00023002"/>
    </source>
</evidence>
<dbReference type="InterPro" id="IPR036291">
    <property type="entry name" value="NAD(P)-bd_dom_sf"/>
</dbReference>
<dbReference type="Proteomes" id="UP000502756">
    <property type="component" value="Chromosome"/>
</dbReference>
<keyword evidence="2" id="KW-0560">Oxidoreductase</keyword>
<evidence type="ECO:0000313" key="3">
    <source>
        <dbReference type="EMBL" id="QJW88620.1"/>
    </source>
</evidence>
<dbReference type="SUPFAM" id="SSF51735">
    <property type="entry name" value="NAD(P)-binding Rossmann-fold domains"/>
    <property type="match status" value="1"/>
</dbReference>
<dbReference type="KEGG" id="stae:HNV11_04135"/>
<keyword evidence="4" id="KW-1185">Reference proteome</keyword>
<sequence>MGTKTALITGANSGLGLATARALAQRSFDLILLCRNEQKGRAAQAEVKKANPAVEVDLVTADLANLDSVRQVAEQVRAKYPKLDVLINNAGYTPAKIEFVTEGKAWPGVEKSFYASHVGHFVLTHHLMDALKAAGTATGDARVISLSSGAYLGGRAVRFFRRIDDLSLLSAYCDDKLANLLFAKELAKQTAGTGITAYSVHPGAVRTNFGADTPGFLGKVFSLAGPLMRTPEKGAQTTVFLASAPLKSIGGRNNGGYFADSQLKRTHNQDVTDEKAKWLWEKSLPFV</sequence>
<dbReference type="InterPro" id="IPR002347">
    <property type="entry name" value="SDR_fam"/>
</dbReference>
<dbReference type="Pfam" id="PF00106">
    <property type="entry name" value="adh_short"/>
    <property type="match status" value="1"/>
</dbReference>
<dbReference type="AlphaFoldDB" id="A0A6M5Y5F8"/>
<dbReference type="EMBL" id="CP053435">
    <property type="protein sequence ID" value="QJW88620.1"/>
    <property type="molecule type" value="Genomic_DNA"/>
</dbReference>
<protein>
    <submittedName>
        <fullName evidence="3">SDR family NAD(P)-dependent oxidoreductase</fullName>
    </submittedName>
</protein>
<reference evidence="3 4" key="1">
    <citation type="submission" date="2020-05" db="EMBL/GenBank/DDBJ databases">
        <title>Genome sequencing of Spirosoma sp. TS118.</title>
        <authorList>
            <person name="Lee J.-H."/>
            <person name="Jeong S."/>
            <person name="Zhao L."/>
            <person name="Jung J.-H."/>
            <person name="Kim M.-K."/>
            <person name="Lim S."/>
        </authorList>
    </citation>
    <scope>NUCLEOTIDE SEQUENCE [LARGE SCALE GENOMIC DNA]</scope>
    <source>
        <strain evidence="3 4">TS118</strain>
    </source>
</reference>